<keyword evidence="2" id="KW-1185">Reference proteome</keyword>
<comment type="caution">
    <text evidence="1">The sequence shown here is derived from an EMBL/GenBank/DDBJ whole genome shotgun (WGS) entry which is preliminary data.</text>
</comment>
<accession>A0AAN9UA23</accession>
<dbReference type="AlphaFoldDB" id="A0AAN9UA23"/>
<protein>
    <submittedName>
        <fullName evidence="1">Uncharacterized protein</fullName>
    </submittedName>
</protein>
<evidence type="ECO:0000313" key="1">
    <source>
        <dbReference type="EMBL" id="KAK7742261.1"/>
    </source>
</evidence>
<reference evidence="1 2" key="1">
    <citation type="journal article" date="2023" name="PLoS ONE">
        <title>Cytospora paraplurivora sp. nov. isolated from orchards with fruit tree decline syndrome in Ontario, Canada.</title>
        <authorList>
            <person name="Ilyukhin E."/>
            <person name="Nguyen H.D.T."/>
            <person name="Castle A.J."/>
            <person name="Ellouze W."/>
        </authorList>
    </citation>
    <scope>NUCLEOTIDE SEQUENCE [LARGE SCALE GENOMIC DNA]</scope>
    <source>
        <strain evidence="1 2">FDS-564</strain>
    </source>
</reference>
<name>A0AAN9UA23_9PEZI</name>
<evidence type="ECO:0000313" key="2">
    <source>
        <dbReference type="Proteomes" id="UP001320245"/>
    </source>
</evidence>
<sequence length="195" mass="22354">MPVSSKPSLRRPLDTHAHVLAEAAAYHDYLKTNSIPALRRVLEYSEEVISKMEELYSHNVKILEILNEFGMEEKSLAVVEHLGWMEQQLENVETDLICNRDTLSNLEDVLAQLACVLEFEAARVAGLGFSFRVGVGDDDLPPGLRTSVYAQWEARRVHRLVTHSFERECDILMRTLLEEAPLDFLEREEEFDVAR</sequence>
<gene>
    <name evidence="1" type="ORF">SLS53_004404</name>
</gene>
<dbReference type="Proteomes" id="UP001320245">
    <property type="component" value="Unassembled WGS sequence"/>
</dbReference>
<proteinExistence type="predicted"/>
<dbReference type="EMBL" id="JAJSPL020000015">
    <property type="protein sequence ID" value="KAK7742261.1"/>
    <property type="molecule type" value="Genomic_DNA"/>
</dbReference>
<organism evidence="1 2">
    <name type="scientific">Cytospora paraplurivora</name>
    <dbReference type="NCBI Taxonomy" id="2898453"/>
    <lineage>
        <taxon>Eukaryota</taxon>
        <taxon>Fungi</taxon>
        <taxon>Dikarya</taxon>
        <taxon>Ascomycota</taxon>
        <taxon>Pezizomycotina</taxon>
        <taxon>Sordariomycetes</taxon>
        <taxon>Sordariomycetidae</taxon>
        <taxon>Diaporthales</taxon>
        <taxon>Cytosporaceae</taxon>
        <taxon>Cytospora</taxon>
    </lineage>
</organism>